<reference evidence="2 3" key="1">
    <citation type="journal article" date="2016" name="Nat. Commun.">
        <title>Thousands of microbial genomes shed light on interconnected biogeochemical processes in an aquifer system.</title>
        <authorList>
            <person name="Anantharaman K."/>
            <person name="Brown C.T."/>
            <person name="Hug L.A."/>
            <person name="Sharon I."/>
            <person name="Castelle C.J."/>
            <person name="Probst A.J."/>
            <person name="Thomas B.C."/>
            <person name="Singh A."/>
            <person name="Wilkins M.J."/>
            <person name="Karaoz U."/>
            <person name="Brodie E.L."/>
            <person name="Williams K.H."/>
            <person name="Hubbard S.S."/>
            <person name="Banfield J.F."/>
        </authorList>
    </citation>
    <scope>NUCLEOTIDE SEQUENCE [LARGE SCALE GENOMIC DNA]</scope>
</reference>
<evidence type="ECO:0000313" key="3">
    <source>
        <dbReference type="Proteomes" id="UP000176282"/>
    </source>
</evidence>
<evidence type="ECO:0000313" key="2">
    <source>
        <dbReference type="EMBL" id="OGH68899.1"/>
    </source>
</evidence>
<keyword evidence="1" id="KW-0732">Signal</keyword>
<evidence type="ECO:0000256" key="1">
    <source>
        <dbReference type="SAM" id="SignalP"/>
    </source>
</evidence>
<gene>
    <name evidence="2" type="ORF">A3J66_01495</name>
</gene>
<dbReference type="Gene3D" id="2.60.40.10">
    <property type="entry name" value="Immunoglobulins"/>
    <property type="match status" value="1"/>
</dbReference>
<feature type="chain" id="PRO_5009525616" description="CARDB domain-containing protein" evidence="1">
    <location>
        <begin position="25"/>
        <end position="458"/>
    </location>
</feature>
<sequence length="458" mass="51391">MNRKFFLTSVLLGSQILVPQIASASWQYDYFGDYALGQVPSETVVIDNTRPKVDETINAKFQIRNGKNKVEGAKFKVYHLDHYRSLSETAGCVNWDTKDSHLLATVNLPNLSANQLYEGETSFVASANNGFSRMNGSNNIVFLFEDGNQSLQLGCNSSNYLVYLDDAKLDYADLIFENVTAPSEVDLASNAPIQINYTLKNVGKKQTMGSFQVCLERRAEGIYPDTYPNRPAFCKQFYGSGDEIQAGATFSGSFSLIPNSDSFSLNQFAQNYKIKSGRNRMVLAVNEQVLMSEEDYSNNEAVFFIDAKGNAEVPVKEVVKPVETTKTVSPVTPVNSSFSEGDIVKSPMHASVYLYKNGKRHAFVNRAVYATWFKDFSNLKNIGVEQMEKIPLGEPVSIKPGTMLLKFPLNPRVYEVADEGFIRHISNEKQALDKYGADWNRKIIELPEIYFLFYTVLE</sequence>
<dbReference type="Proteomes" id="UP000176282">
    <property type="component" value="Unassembled WGS sequence"/>
</dbReference>
<organism evidence="2 3">
    <name type="scientific">Candidatus Magasanikbacteria bacterium RIFCSPHIGHO2_02_FULL_47_14</name>
    <dbReference type="NCBI Taxonomy" id="1798680"/>
    <lineage>
        <taxon>Bacteria</taxon>
        <taxon>Candidatus Magasanikiibacteriota</taxon>
    </lineage>
</organism>
<accession>A0A1F6MBA9</accession>
<proteinExistence type="predicted"/>
<dbReference type="InterPro" id="IPR013783">
    <property type="entry name" value="Ig-like_fold"/>
</dbReference>
<name>A0A1F6MBA9_9BACT</name>
<feature type="signal peptide" evidence="1">
    <location>
        <begin position="1"/>
        <end position="24"/>
    </location>
</feature>
<evidence type="ECO:0008006" key="4">
    <source>
        <dbReference type="Google" id="ProtNLM"/>
    </source>
</evidence>
<protein>
    <recommendedName>
        <fullName evidence="4">CARDB domain-containing protein</fullName>
    </recommendedName>
</protein>
<dbReference type="STRING" id="1798680.A3J66_01495"/>
<dbReference type="AlphaFoldDB" id="A0A1F6MBA9"/>
<comment type="caution">
    <text evidence="2">The sequence shown here is derived from an EMBL/GenBank/DDBJ whole genome shotgun (WGS) entry which is preliminary data.</text>
</comment>
<dbReference type="EMBL" id="MFQB01000003">
    <property type="protein sequence ID" value="OGH68899.1"/>
    <property type="molecule type" value="Genomic_DNA"/>
</dbReference>